<proteinExistence type="predicted"/>
<dbReference type="Proteomes" id="UP000317209">
    <property type="component" value="Unassembled WGS sequence"/>
</dbReference>
<feature type="transmembrane region" description="Helical" evidence="1">
    <location>
        <begin position="25"/>
        <end position="44"/>
    </location>
</feature>
<protein>
    <submittedName>
        <fullName evidence="2">Uncharacterized protein</fullName>
    </submittedName>
</protein>
<name>A0A543BK58_9MICO</name>
<keyword evidence="3" id="KW-1185">Reference proteome</keyword>
<dbReference type="EMBL" id="VFOX01000001">
    <property type="protein sequence ID" value="TQL85186.1"/>
    <property type="molecule type" value="Genomic_DNA"/>
</dbReference>
<keyword evidence="1" id="KW-0812">Transmembrane</keyword>
<dbReference type="AlphaFoldDB" id="A0A543BK58"/>
<keyword evidence="1" id="KW-0472">Membrane</keyword>
<evidence type="ECO:0000313" key="2">
    <source>
        <dbReference type="EMBL" id="TQL85186.1"/>
    </source>
</evidence>
<sequence length="61" mass="6399">MLVIRVAALMGLVSGAVALWNNLPVLGTVAFAILLLTVTGLYIVEAQYAKGLERILAQTAS</sequence>
<reference evidence="2 3" key="1">
    <citation type="submission" date="2019-06" db="EMBL/GenBank/DDBJ databases">
        <title>Sequencing the genomes of 1000 actinobacteria strains.</title>
        <authorList>
            <person name="Klenk H.-P."/>
        </authorList>
    </citation>
    <scope>NUCLEOTIDE SEQUENCE [LARGE SCALE GENOMIC DNA]</scope>
    <source>
        <strain evidence="2 3">DSM 20169</strain>
    </source>
</reference>
<organism evidence="2 3">
    <name type="scientific">Microbacterium saperdae</name>
    <dbReference type="NCBI Taxonomy" id="69368"/>
    <lineage>
        <taxon>Bacteria</taxon>
        <taxon>Bacillati</taxon>
        <taxon>Actinomycetota</taxon>
        <taxon>Actinomycetes</taxon>
        <taxon>Micrococcales</taxon>
        <taxon>Microbacteriaceae</taxon>
        <taxon>Microbacterium</taxon>
    </lineage>
</organism>
<evidence type="ECO:0000256" key="1">
    <source>
        <dbReference type="SAM" id="Phobius"/>
    </source>
</evidence>
<evidence type="ECO:0000313" key="3">
    <source>
        <dbReference type="Proteomes" id="UP000317209"/>
    </source>
</evidence>
<comment type="caution">
    <text evidence="2">The sequence shown here is derived from an EMBL/GenBank/DDBJ whole genome shotgun (WGS) entry which is preliminary data.</text>
</comment>
<accession>A0A543BK58</accession>
<keyword evidence="1" id="KW-1133">Transmembrane helix</keyword>
<gene>
    <name evidence="2" type="ORF">FB560_0791</name>
</gene>
<dbReference type="RefSeq" id="WP_141871160.1">
    <property type="nucleotide sequence ID" value="NZ_VFOX01000001.1"/>
</dbReference>